<sequence>MEFRLWIGATVFCLAFAGIFCDNSTTVEVFTNNSITFLQNTADVDLAPAISENTTFGRDCNTTLDCNSAMSCHNGLCVCPAKSLKVSGTCVGILGLDCSALGQCEQHVANSICDFSTASAGICVCKPGYAAWNLQLTLPTESNTSSRHLYVIANNTCTAVLNAECEGNEGLCSNVDNAKCAVFGTSTKKRCVCADGLRPKGATQRTAIADSFHSPGSSEEPSTSCEDVIGNHCSASGTDYPDCSLFVKNTYCDNETERCTCKEGFTVNNLTKLCENDTIRSQNNATAGNMSRVAVSPFTDEYQLFLTSRCFMLNYPCAVENSICMHSPFSLYEGVCHCEPGYVQTSYTTCESVDGPADEKPGVDTDDIRTTTENPVTTTKATKPSKTTKATTTAKTAKPVKTTTATATATTDGATIDTTDGPSTEAETTETSTDSGATEKPPVTATTAPAMTNPRNCGVPKSAKSRKSGISRQFGVRYPSHDSEDMKKIVGGQAAQENEICWQAGVISFMPNLQNYEYCGGSILNENFVLTAMHCVVQ</sequence>
<dbReference type="STRING" id="947166.A0A1D1UWD4"/>
<dbReference type="InterPro" id="IPR009003">
    <property type="entry name" value="Peptidase_S1_PA"/>
</dbReference>
<proteinExistence type="predicted"/>
<dbReference type="SUPFAM" id="SSF50494">
    <property type="entry name" value="Trypsin-like serine proteases"/>
    <property type="match status" value="1"/>
</dbReference>
<dbReference type="OrthoDB" id="546450at2759"/>
<accession>A0A1D1UWD4</accession>
<dbReference type="EMBL" id="BDGG01000002">
    <property type="protein sequence ID" value="GAU93966.1"/>
    <property type="molecule type" value="Genomic_DNA"/>
</dbReference>
<dbReference type="GO" id="GO:0004252">
    <property type="term" value="F:serine-type endopeptidase activity"/>
    <property type="evidence" value="ECO:0007669"/>
    <property type="project" value="InterPro"/>
</dbReference>
<feature type="domain" description="EGF-like" evidence="3">
    <location>
        <begin position="97"/>
        <end position="158"/>
    </location>
</feature>
<dbReference type="GO" id="GO:0006508">
    <property type="term" value="P:proteolysis"/>
    <property type="evidence" value="ECO:0007669"/>
    <property type="project" value="InterPro"/>
</dbReference>
<keyword evidence="5" id="KW-1185">Reference proteome</keyword>
<evidence type="ECO:0000256" key="2">
    <source>
        <dbReference type="SAM" id="SignalP"/>
    </source>
</evidence>
<evidence type="ECO:0000259" key="3">
    <source>
        <dbReference type="SMART" id="SM00181"/>
    </source>
</evidence>
<evidence type="ECO:0000313" key="4">
    <source>
        <dbReference type="EMBL" id="GAU93966.1"/>
    </source>
</evidence>
<feature type="region of interest" description="Disordered" evidence="1">
    <location>
        <begin position="353"/>
        <end position="471"/>
    </location>
</feature>
<reference evidence="4 5" key="1">
    <citation type="journal article" date="2016" name="Nat. Commun.">
        <title>Extremotolerant tardigrade genome and improved radiotolerance of human cultured cells by tardigrade-unique protein.</title>
        <authorList>
            <person name="Hashimoto T."/>
            <person name="Horikawa D.D."/>
            <person name="Saito Y."/>
            <person name="Kuwahara H."/>
            <person name="Kozuka-Hata H."/>
            <person name="Shin-I T."/>
            <person name="Minakuchi Y."/>
            <person name="Ohishi K."/>
            <person name="Motoyama A."/>
            <person name="Aizu T."/>
            <person name="Enomoto A."/>
            <person name="Kondo K."/>
            <person name="Tanaka S."/>
            <person name="Hara Y."/>
            <person name="Koshikawa S."/>
            <person name="Sagara H."/>
            <person name="Miura T."/>
            <person name="Yokobori S."/>
            <person name="Miyagawa K."/>
            <person name="Suzuki Y."/>
            <person name="Kubo T."/>
            <person name="Oyama M."/>
            <person name="Kohara Y."/>
            <person name="Fujiyama A."/>
            <person name="Arakawa K."/>
            <person name="Katayama T."/>
            <person name="Toyoda A."/>
            <person name="Kunieda T."/>
        </authorList>
    </citation>
    <scope>NUCLEOTIDE SEQUENCE [LARGE SCALE GENOMIC DNA]</scope>
    <source>
        <strain evidence="4 5">YOKOZUNA-1</strain>
    </source>
</reference>
<keyword evidence="2" id="KW-0732">Signal</keyword>
<name>A0A1D1UWD4_RAMVA</name>
<organism evidence="4 5">
    <name type="scientific">Ramazzottius varieornatus</name>
    <name type="common">Water bear</name>
    <name type="synonym">Tardigrade</name>
    <dbReference type="NCBI Taxonomy" id="947166"/>
    <lineage>
        <taxon>Eukaryota</taxon>
        <taxon>Metazoa</taxon>
        <taxon>Ecdysozoa</taxon>
        <taxon>Tardigrada</taxon>
        <taxon>Eutardigrada</taxon>
        <taxon>Parachela</taxon>
        <taxon>Hypsibioidea</taxon>
        <taxon>Ramazzottiidae</taxon>
        <taxon>Ramazzottius</taxon>
    </lineage>
</organism>
<feature type="compositionally biased region" description="Low complexity" evidence="1">
    <location>
        <begin position="377"/>
        <end position="454"/>
    </location>
</feature>
<evidence type="ECO:0000256" key="1">
    <source>
        <dbReference type="SAM" id="MobiDB-lite"/>
    </source>
</evidence>
<evidence type="ECO:0000313" key="5">
    <source>
        <dbReference type="Proteomes" id="UP000186922"/>
    </source>
</evidence>
<feature type="signal peptide" evidence="2">
    <location>
        <begin position="1"/>
        <end position="21"/>
    </location>
</feature>
<feature type="domain" description="EGF-like" evidence="3">
    <location>
        <begin position="232"/>
        <end position="275"/>
    </location>
</feature>
<gene>
    <name evidence="4" type="primary">RvY_05816-1</name>
    <name evidence="4" type="synonym">RvY_05816.1</name>
    <name evidence="4" type="ORF">RvY_05816</name>
</gene>
<dbReference type="Proteomes" id="UP000186922">
    <property type="component" value="Unassembled WGS sequence"/>
</dbReference>
<dbReference type="InterPro" id="IPR043504">
    <property type="entry name" value="Peptidase_S1_PA_chymotrypsin"/>
</dbReference>
<feature type="compositionally biased region" description="Basic and acidic residues" evidence="1">
    <location>
        <begin position="357"/>
        <end position="370"/>
    </location>
</feature>
<dbReference type="AlphaFoldDB" id="A0A1D1UWD4"/>
<dbReference type="Gene3D" id="2.40.10.10">
    <property type="entry name" value="Trypsin-like serine proteases"/>
    <property type="match status" value="1"/>
</dbReference>
<dbReference type="SMART" id="SM00181">
    <property type="entry name" value="EGF"/>
    <property type="match status" value="4"/>
</dbReference>
<dbReference type="InterPro" id="IPR001254">
    <property type="entry name" value="Trypsin_dom"/>
</dbReference>
<feature type="chain" id="PRO_5008897688" description="EGF-like domain-containing protein" evidence="2">
    <location>
        <begin position="22"/>
        <end position="538"/>
    </location>
</feature>
<comment type="caution">
    <text evidence="4">The sequence shown here is derived from an EMBL/GenBank/DDBJ whole genome shotgun (WGS) entry which is preliminary data.</text>
</comment>
<dbReference type="Pfam" id="PF00089">
    <property type="entry name" value="Trypsin"/>
    <property type="match status" value="1"/>
</dbReference>
<protein>
    <recommendedName>
        <fullName evidence="3">EGF-like domain-containing protein</fullName>
    </recommendedName>
</protein>
<feature type="domain" description="EGF-like" evidence="3">
    <location>
        <begin position="164"/>
        <end position="226"/>
    </location>
</feature>
<dbReference type="InterPro" id="IPR000742">
    <property type="entry name" value="EGF"/>
</dbReference>
<feature type="domain" description="EGF-like" evidence="3">
    <location>
        <begin position="309"/>
        <end position="351"/>
    </location>
</feature>